<dbReference type="RefSeq" id="WP_310257319.1">
    <property type="nucleotide sequence ID" value="NZ_JAVDWA010000001.1"/>
</dbReference>
<sequence length="145" mass="16715">MKKNKNRRLLVIFLSAAVCAVLLINNFNNHNLLQKGGFAEKQESVEASSYPLTDRDWSVKYHVKNKGIYFENVITRFSFQGSDSKLASRDGFIAVFIDGKWKMNVHQSIFIIKQMPQGKHEVSLRLKKKDGTDYGLKKNIYVHVH</sequence>
<dbReference type="Proteomes" id="UP001258181">
    <property type="component" value="Unassembled WGS sequence"/>
</dbReference>
<reference evidence="1 2" key="1">
    <citation type="submission" date="2023-07" db="EMBL/GenBank/DDBJ databases">
        <title>Sorghum-associated microbial communities from plants grown in Nebraska, USA.</title>
        <authorList>
            <person name="Schachtman D."/>
        </authorList>
    </citation>
    <scope>NUCLEOTIDE SEQUENCE [LARGE SCALE GENOMIC DNA]</scope>
    <source>
        <strain evidence="1 2">BE211</strain>
    </source>
</reference>
<accession>A0ABU1TY40</accession>
<protein>
    <submittedName>
        <fullName evidence="1">Uncharacterized protein</fullName>
    </submittedName>
</protein>
<comment type="caution">
    <text evidence="1">The sequence shown here is derived from an EMBL/GenBank/DDBJ whole genome shotgun (WGS) entry which is preliminary data.</text>
</comment>
<organism evidence="1 2">
    <name type="scientific">Fictibacillus barbaricus</name>
    <dbReference type="NCBI Taxonomy" id="182136"/>
    <lineage>
        <taxon>Bacteria</taxon>
        <taxon>Bacillati</taxon>
        <taxon>Bacillota</taxon>
        <taxon>Bacilli</taxon>
        <taxon>Bacillales</taxon>
        <taxon>Fictibacillaceae</taxon>
        <taxon>Fictibacillus</taxon>
    </lineage>
</organism>
<name>A0ABU1TY40_9BACL</name>
<evidence type="ECO:0000313" key="1">
    <source>
        <dbReference type="EMBL" id="MDR7072123.1"/>
    </source>
</evidence>
<gene>
    <name evidence="1" type="ORF">J2X07_001098</name>
</gene>
<evidence type="ECO:0000313" key="2">
    <source>
        <dbReference type="Proteomes" id="UP001258181"/>
    </source>
</evidence>
<dbReference type="EMBL" id="JAVDWA010000001">
    <property type="protein sequence ID" value="MDR7072123.1"/>
    <property type="molecule type" value="Genomic_DNA"/>
</dbReference>
<proteinExistence type="predicted"/>
<keyword evidence="2" id="KW-1185">Reference proteome</keyword>